<evidence type="ECO:0000256" key="2">
    <source>
        <dbReference type="ARBA" id="ARBA00022692"/>
    </source>
</evidence>
<dbReference type="GO" id="GO:0009252">
    <property type="term" value="P:peptidoglycan biosynthetic process"/>
    <property type="evidence" value="ECO:0007669"/>
    <property type="project" value="UniProtKB-UniRule"/>
</dbReference>
<proteinExistence type="inferred from homology"/>
<name>A0A1H5T307_9CLOT</name>
<dbReference type="Proteomes" id="UP000242850">
    <property type="component" value="Unassembled WGS sequence"/>
</dbReference>
<evidence type="ECO:0000256" key="7">
    <source>
        <dbReference type="HAMAP-Rule" id="MF_02065"/>
    </source>
</evidence>
<dbReference type="GO" id="GO:0008932">
    <property type="term" value="F:lytic endotransglycosylase activity"/>
    <property type="evidence" value="ECO:0007669"/>
    <property type="project" value="UniProtKB-UniRule"/>
</dbReference>
<protein>
    <recommendedName>
        <fullName evidence="7">Endolytic murein transglycosylase</fullName>
        <ecNumber evidence="7">4.2.2.29</ecNumber>
    </recommendedName>
    <alternativeName>
        <fullName evidence="7">Peptidoglycan lytic transglycosylase</fullName>
    </alternativeName>
    <alternativeName>
        <fullName evidence="7">Peptidoglycan polymerization terminase</fullName>
    </alternativeName>
</protein>
<dbReference type="HAMAP" id="MF_02065">
    <property type="entry name" value="MltG"/>
    <property type="match status" value="1"/>
</dbReference>
<evidence type="ECO:0000256" key="1">
    <source>
        <dbReference type="ARBA" id="ARBA00022475"/>
    </source>
</evidence>
<dbReference type="CDD" id="cd08010">
    <property type="entry name" value="MltG_like"/>
    <property type="match status" value="1"/>
</dbReference>
<dbReference type="NCBIfam" id="TIGR00247">
    <property type="entry name" value="endolytic transglycosylase MltG"/>
    <property type="match status" value="1"/>
</dbReference>
<evidence type="ECO:0000256" key="3">
    <source>
        <dbReference type="ARBA" id="ARBA00022989"/>
    </source>
</evidence>
<keyword evidence="3 7" id="KW-1133">Transmembrane helix</keyword>
<evidence type="ECO:0000313" key="9">
    <source>
        <dbReference type="Proteomes" id="UP000242850"/>
    </source>
</evidence>
<dbReference type="EMBL" id="FNUK01000004">
    <property type="protein sequence ID" value="SEF57193.1"/>
    <property type="molecule type" value="Genomic_DNA"/>
</dbReference>
<reference evidence="9" key="1">
    <citation type="submission" date="2016-10" db="EMBL/GenBank/DDBJ databases">
        <authorList>
            <person name="Varghese N."/>
            <person name="Submissions S."/>
        </authorList>
    </citation>
    <scope>NUCLEOTIDE SEQUENCE [LARGE SCALE GENOMIC DNA]</scope>
    <source>
        <strain evidence="9">DSM 5463</strain>
    </source>
</reference>
<keyword evidence="2 7" id="KW-0812">Transmembrane</keyword>
<feature type="site" description="Important for catalytic activity" evidence="7">
    <location>
        <position position="215"/>
    </location>
</feature>
<dbReference type="Gene3D" id="3.30.160.60">
    <property type="entry name" value="Classic Zinc Finger"/>
    <property type="match status" value="1"/>
</dbReference>
<keyword evidence="4 7" id="KW-0472">Membrane</keyword>
<dbReference type="PANTHER" id="PTHR30518:SF2">
    <property type="entry name" value="ENDOLYTIC MUREIN TRANSGLYCOSYLASE"/>
    <property type="match status" value="1"/>
</dbReference>
<comment type="similarity">
    <text evidence="7">Belongs to the transglycosylase MltG family.</text>
</comment>
<organism evidence="8 9">
    <name type="scientific">Caloramator fervidus</name>
    <dbReference type="NCBI Taxonomy" id="29344"/>
    <lineage>
        <taxon>Bacteria</taxon>
        <taxon>Bacillati</taxon>
        <taxon>Bacillota</taxon>
        <taxon>Clostridia</taxon>
        <taxon>Eubacteriales</taxon>
        <taxon>Clostridiaceae</taxon>
        <taxon>Caloramator</taxon>
    </lineage>
</organism>
<keyword evidence="5 7" id="KW-0456">Lyase</keyword>
<evidence type="ECO:0000313" key="8">
    <source>
        <dbReference type="EMBL" id="SEF57193.1"/>
    </source>
</evidence>
<dbReference type="Gene3D" id="3.30.1490.480">
    <property type="entry name" value="Endolytic murein transglycosylase"/>
    <property type="match status" value="1"/>
</dbReference>
<keyword evidence="9" id="KW-1185">Reference proteome</keyword>
<comment type="catalytic activity">
    <reaction evidence="7">
        <text>a peptidoglycan chain = a peptidoglycan chain with N-acetyl-1,6-anhydromuramyl-[peptide] at the reducing end + a peptidoglycan chain with N-acetylglucosamine at the non-reducing end.</text>
        <dbReference type="EC" id="4.2.2.29"/>
    </reaction>
</comment>
<dbReference type="EC" id="4.2.2.29" evidence="7"/>
<dbReference type="InterPro" id="IPR003770">
    <property type="entry name" value="MLTG-like"/>
</dbReference>
<keyword evidence="1 7" id="KW-1003">Cell membrane</keyword>
<dbReference type="AlphaFoldDB" id="A0A1H5T307"/>
<dbReference type="PANTHER" id="PTHR30518">
    <property type="entry name" value="ENDOLYTIC MUREIN TRANSGLYCOSYLASE"/>
    <property type="match status" value="1"/>
</dbReference>
<dbReference type="Pfam" id="PF02618">
    <property type="entry name" value="YceG"/>
    <property type="match status" value="1"/>
</dbReference>
<sequence>MKFRYFIFIVLIAFLVAFLFCFKTFTKTYNKNQVYLIIKPGDSINKVADFLSNKKVIKSKKFFLYFAKVKGYDKGIKVGNYIIPENKDIDFILKKITSGKSDFAIVTIPEGFNLYQIAKRLEDLKLMKKEDLLLARVSDFDKEHLIRVKDNVFYELEGYIYPDTYYIPYSLNKREIIKIMFDRFLDKYKPYLERQKELNLSLDEVITIASLIEKEAYDDKEKKTISGVIYNRLKRKMPLQIDATVIYSITKGERHINRLYYKDYKFESPYNTYKIIGLPPGPIASPSIKSIEAALYPEEHDYLYYVFTGKGHVFSKTYEEHLKNVSKYIQ</sequence>
<keyword evidence="6 7" id="KW-0961">Cell wall biogenesis/degradation</keyword>
<dbReference type="GO" id="GO:0071555">
    <property type="term" value="P:cell wall organization"/>
    <property type="evidence" value="ECO:0007669"/>
    <property type="project" value="UniProtKB-KW"/>
</dbReference>
<evidence type="ECO:0000256" key="4">
    <source>
        <dbReference type="ARBA" id="ARBA00023136"/>
    </source>
</evidence>
<dbReference type="OrthoDB" id="9814591at2"/>
<evidence type="ECO:0000256" key="5">
    <source>
        <dbReference type="ARBA" id="ARBA00023239"/>
    </source>
</evidence>
<evidence type="ECO:0000256" key="6">
    <source>
        <dbReference type="ARBA" id="ARBA00023316"/>
    </source>
</evidence>
<dbReference type="GO" id="GO:0005886">
    <property type="term" value="C:plasma membrane"/>
    <property type="evidence" value="ECO:0007669"/>
    <property type="project" value="UniProtKB-UniRule"/>
</dbReference>
<dbReference type="RefSeq" id="WP_103895551.1">
    <property type="nucleotide sequence ID" value="NZ_FNUK01000004.1"/>
</dbReference>
<accession>A0A1H5T307</accession>
<comment type="function">
    <text evidence="7">Functions as a peptidoglycan terminase that cleaves nascent peptidoglycan strands endolytically to terminate their elongation.</text>
</comment>
<gene>
    <name evidence="7" type="primary">mltG</name>
    <name evidence="8" type="ORF">SAMN05660865_00547</name>
</gene>